<dbReference type="CDD" id="cd04301">
    <property type="entry name" value="NAT_SF"/>
    <property type="match status" value="1"/>
</dbReference>
<dbReference type="Gene3D" id="3.40.630.30">
    <property type="match status" value="1"/>
</dbReference>
<dbReference type="RefSeq" id="WP_137097976.1">
    <property type="nucleotide sequence ID" value="NZ_CP039865.1"/>
</dbReference>
<dbReference type="GO" id="GO:0016747">
    <property type="term" value="F:acyltransferase activity, transferring groups other than amino-acyl groups"/>
    <property type="evidence" value="ECO:0007669"/>
    <property type="project" value="InterPro"/>
</dbReference>
<organism evidence="4 5">
    <name type="scientific">Phreatobacter aquaticus</name>
    <dbReference type="NCBI Taxonomy" id="2570229"/>
    <lineage>
        <taxon>Bacteria</taxon>
        <taxon>Pseudomonadati</taxon>
        <taxon>Pseudomonadota</taxon>
        <taxon>Alphaproteobacteria</taxon>
        <taxon>Hyphomicrobiales</taxon>
        <taxon>Phreatobacteraceae</taxon>
        <taxon>Phreatobacter</taxon>
    </lineage>
</organism>
<dbReference type="EMBL" id="CP039865">
    <property type="protein sequence ID" value="QCK84641.1"/>
    <property type="molecule type" value="Genomic_DNA"/>
</dbReference>
<keyword evidence="5" id="KW-1185">Reference proteome</keyword>
<evidence type="ECO:0000313" key="5">
    <source>
        <dbReference type="Proteomes" id="UP000298588"/>
    </source>
</evidence>
<dbReference type="Proteomes" id="UP000298588">
    <property type="component" value="Chromosome"/>
</dbReference>
<dbReference type="PANTHER" id="PTHR43877:SF2">
    <property type="entry name" value="AMINOALKYLPHOSPHONATE N-ACETYLTRANSFERASE-RELATED"/>
    <property type="match status" value="1"/>
</dbReference>
<proteinExistence type="predicted"/>
<dbReference type="SUPFAM" id="SSF55729">
    <property type="entry name" value="Acyl-CoA N-acyltransferases (Nat)"/>
    <property type="match status" value="1"/>
</dbReference>
<dbReference type="PANTHER" id="PTHR43877">
    <property type="entry name" value="AMINOALKYLPHOSPHONATE N-ACETYLTRANSFERASE-RELATED-RELATED"/>
    <property type="match status" value="1"/>
</dbReference>
<evidence type="ECO:0000313" key="4">
    <source>
        <dbReference type="EMBL" id="QCK84641.1"/>
    </source>
</evidence>
<accession>A0A4D7QDV3</accession>
<dbReference type="InterPro" id="IPR050832">
    <property type="entry name" value="Bact_Acetyltransf"/>
</dbReference>
<reference evidence="4 5" key="1">
    <citation type="submission" date="2019-04" db="EMBL/GenBank/DDBJ databases">
        <title>Phreatobacter aquaticus sp. nov.</title>
        <authorList>
            <person name="Choi A."/>
            <person name="Baek K."/>
        </authorList>
    </citation>
    <scope>NUCLEOTIDE SEQUENCE [LARGE SCALE GENOMIC DNA]</scope>
    <source>
        <strain evidence="4 5">NMCR1094</strain>
    </source>
</reference>
<feature type="domain" description="N-acetyltransferase" evidence="3">
    <location>
        <begin position="41"/>
        <end position="191"/>
    </location>
</feature>
<keyword evidence="1 4" id="KW-0808">Transferase</keyword>
<name>A0A4D7QDV3_9HYPH</name>
<sequence length="201" mass="22012">MTQPLLDLDGHTDVPNDRVAAIVTYLQVLEKPLAGPRSDAVRLVPVPKPDLGWYRDLYRAIGGDWLWTSRLRLSDDALAAILHHPDVAVFSGEGAAGSVGIVELDFRVPGEAEIVFFGLRPEATGKSLGAAMMARAVDEAWRPGIGRVWLHTCTLDHPAAVKFYQRQGFRPYKRAIEIFPDPRLTGIFPRSAAAHVPVIGS</sequence>
<dbReference type="InterPro" id="IPR016181">
    <property type="entry name" value="Acyl_CoA_acyltransferase"/>
</dbReference>
<evidence type="ECO:0000259" key="3">
    <source>
        <dbReference type="PROSITE" id="PS51186"/>
    </source>
</evidence>
<evidence type="ECO:0000256" key="2">
    <source>
        <dbReference type="ARBA" id="ARBA00023315"/>
    </source>
</evidence>
<dbReference type="InterPro" id="IPR000182">
    <property type="entry name" value="GNAT_dom"/>
</dbReference>
<dbReference type="AlphaFoldDB" id="A0A4D7QDV3"/>
<gene>
    <name evidence="4" type="ORF">E8L99_01985</name>
</gene>
<keyword evidence="2" id="KW-0012">Acyltransferase</keyword>
<protein>
    <submittedName>
        <fullName evidence="4">GNAT family N-acetyltransferase</fullName>
    </submittedName>
</protein>
<dbReference type="PROSITE" id="PS51186">
    <property type="entry name" value="GNAT"/>
    <property type="match status" value="1"/>
</dbReference>
<dbReference type="KEGG" id="paqt:E8L99_01985"/>
<evidence type="ECO:0000256" key="1">
    <source>
        <dbReference type="ARBA" id="ARBA00022679"/>
    </source>
</evidence>
<dbReference type="Pfam" id="PF00583">
    <property type="entry name" value="Acetyltransf_1"/>
    <property type="match status" value="1"/>
</dbReference>
<dbReference type="OrthoDB" id="275336at2"/>